<comment type="similarity">
    <text evidence="2 5">Belongs to the flagella basal body rod proteins family.</text>
</comment>
<dbReference type="Gene3D" id="2.60.98.20">
    <property type="entry name" value="Flagellar hook protein FlgE"/>
    <property type="match status" value="1"/>
</dbReference>
<evidence type="ECO:0000259" key="6">
    <source>
        <dbReference type="Pfam" id="PF00460"/>
    </source>
</evidence>
<evidence type="ECO:0000256" key="5">
    <source>
        <dbReference type="RuleBase" id="RU362116"/>
    </source>
</evidence>
<dbReference type="Pfam" id="PF07559">
    <property type="entry name" value="FlgE_D2"/>
    <property type="match status" value="1"/>
</dbReference>
<evidence type="ECO:0000256" key="4">
    <source>
        <dbReference type="ARBA" id="ARBA00023143"/>
    </source>
</evidence>
<dbReference type="PANTHER" id="PTHR30435:SF1">
    <property type="entry name" value="FLAGELLAR HOOK PROTEIN FLGE"/>
    <property type="match status" value="1"/>
</dbReference>
<evidence type="ECO:0000256" key="3">
    <source>
        <dbReference type="ARBA" id="ARBA00019015"/>
    </source>
</evidence>
<reference evidence="10 11" key="1">
    <citation type="submission" date="2020-11" db="EMBL/GenBank/DDBJ databases">
        <authorList>
            <person name="Lassalle F."/>
        </authorList>
    </citation>
    <scope>NUCLEOTIDE SEQUENCE [LARGE SCALE GENOMIC DNA]</scope>
    <source>
        <strain evidence="10 11">JC140</strain>
    </source>
</reference>
<dbReference type="Proteomes" id="UP000606921">
    <property type="component" value="Unassembled WGS sequence"/>
</dbReference>
<feature type="domain" description="Flagellar basal body rod protein N-terminal" evidence="6">
    <location>
        <begin position="7"/>
        <end position="37"/>
    </location>
</feature>
<organism evidence="10 11">
    <name type="scientific">Pseudorhizobium endolithicum</name>
    <dbReference type="NCBI Taxonomy" id="1191678"/>
    <lineage>
        <taxon>Bacteria</taxon>
        <taxon>Pseudomonadati</taxon>
        <taxon>Pseudomonadota</taxon>
        <taxon>Alphaproteobacteria</taxon>
        <taxon>Hyphomicrobiales</taxon>
        <taxon>Rhizobiaceae</taxon>
        <taxon>Rhizobium/Agrobacterium group</taxon>
        <taxon>Pseudorhizobium</taxon>
    </lineage>
</organism>
<dbReference type="InterPro" id="IPR020013">
    <property type="entry name" value="Flagellar_FlgE/F/G"/>
</dbReference>
<dbReference type="RefSeq" id="WP_142594196.1">
    <property type="nucleotide sequence ID" value="NZ_CABFWF030000018.1"/>
</dbReference>
<evidence type="ECO:0000256" key="1">
    <source>
        <dbReference type="ARBA" id="ARBA00004117"/>
    </source>
</evidence>
<dbReference type="InterPro" id="IPR011491">
    <property type="entry name" value="FlgE_D2"/>
</dbReference>
<evidence type="ECO:0000259" key="8">
    <source>
        <dbReference type="Pfam" id="PF07559"/>
    </source>
</evidence>
<proteinExistence type="inferred from homology"/>
<evidence type="ECO:0000256" key="2">
    <source>
        <dbReference type="ARBA" id="ARBA00009677"/>
    </source>
</evidence>
<feature type="domain" description="Flagellar hook protein FlgE D2" evidence="8">
    <location>
        <begin position="177"/>
        <end position="282"/>
    </location>
</feature>
<dbReference type="PANTHER" id="PTHR30435">
    <property type="entry name" value="FLAGELLAR PROTEIN"/>
    <property type="match status" value="1"/>
</dbReference>
<evidence type="ECO:0000259" key="9">
    <source>
        <dbReference type="Pfam" id="PF22692"/>
    </source>
</evidence>
<dbReference type="EMBL" id="CABFWF030000018">
    <property type="protein sequence ID" value="CAD7054869.1"/>
    <property type="molecule type" value="Genomic_DNA"/>
</dbReference>
<dbReference type="InterPro" id="IPR001444">
    <property type="entry name" value="Flag_bb_rod_N"/>
</dbReference>
<dbReference type="NCBIfam" id="TIGR03506">
    <property type="entry name" value="FlgEFG_subfam"/>
    <property type="match status" value="1"/>
</dbReference>
<dbReference type="InterPro" id="IPR037925">
    <property type="entry name" value="FlgE/F/G-like"/>
</dbReference>
<comment type="caution">
    <text evidence="10">The sequence shown here is derived from an EMBL/GenBank/DDBJ whole genome shotgun (WGS) entry which is preliminary data.</text>
</comment>
<dbReference type="PROSITE" id="PS00588">
    <property type="entry name" value="FLAGELLA_BB_ROD"/>
    <property type="match status" value="1"/>
</dbReference>
<dbReference type="InterPro" id="IPR053967">
    <property type="entry name" value="LlgE_F_G-like_D1"/>
</dbReference>
<keyword evidence="10" id="KW-0966">Cell projection</keyword>
<protein>
    <recommendedName>
        <fullName evidence="3 5">Flagellar hook protein FlgE</fullName>
    </recommendedName>
</protein>
<keyword evidence="11" id="KW-1185">Reference proteome</keyword>
<evidence type="ECO:0000259" key="7">
    <source>
        <dbReference type="Pfam" id="PF06429"/>
    </source>
</evidence>
<evidence type="ECO:0000313" key="11">
    <source>
        <dbReference type="Proteomes" id="UP000606921"/>
    </source>
</evidence>
<dbReference type="InterPro" id="IPR019776">
    <property type="entry name" value="Flagellar_basal_body_rod_CS"/>
</dbReference>
<feature type="domain" description="Flagellar basal-body/hook protein C-terminal" evidence="7">
    <location>
        <begin position="362"/>
        <end position="406"/>
    </location>
</feature>
<gene>
    <name evidence="10" type="ORF">REJC140_02239</name>
</gene>
<dbReference type="Pfam" id="PF00460">
    <property type="entry name" value="Flg_bb_rod"/>
    <property type="match status" value="1"/>
</dbReference>
<dbReference type="Pfam" id="PF22692">
    <property type="entry name" value="LlgE_F_G_D1"/>
    <property type="match status" value="1"/>
</dbReference>
<dbReference type="InterPro" id="IPR010930">
    <property type="entry name" value="Flg_bb/hook_C_dom"/>
</dbReference>
<sequence>MSLYGTMRTGVSGMNAQANRLGTVGDNIANASTAGYKKASTQFSSLILPSAGGAYNSGGVNTTIRYSISDQGTFSYTTSDTDLAINGRGFFIVEGTDGVEYLTRAGSFQQLSDGSLVNAAGFKLMGYPYQNGVDPTIVINGFDGLSEINLKASGMNAVPSTEGYTTANLPANAAVGDTEKTSLIAYDSQGNSRKLDYTYTKTADNEWELTVTYHDASVTPAVDINMLPTSPLTLEFNAVGELIVPAGGTFNTNPLPIGGANLSGLTIDISGMTQLGKPFSSTGDINGSGASSVIGYEISEDGIVSLKYESGELVPTYRIAVADVQSPDKLNPLAGNVYSQSQDSGVVVVGYPANGSYGSILSGALEDSNVDIAEELTGMIEAQRNYTANSKVFQTGSELLEVLVNLKR</sequence>
<keyword evidence="10" id="KW-0282">Flagellum</keyword>
<dbReference type="Pfam" id="PF06429">
    <property type="entry name" value="Flg_bbr_C"/>
    <property type="match status" value="1"/>
</dbReference>
<keyword evidence="10" id="KW-0969">Cilium</keyword>
<feature type="domain" description="Flagellar hook protein FlgE/F/G-like D1" evidence="9">
    <location>
        <begin position="84"/>
        <end position="154"/>
    </location>
</feature>
<name>A0ABM8PYK0_9HYPH</name>
<keyword evidence="4 5" id="KW-0975">Bacterial flagellum</keyword>
<dbReference type="InterPro" id="IPR037058">
    <property type="entry name" value="Falgellar_hook_FlgE_sf"/>
</dbReference>
<comment type="function">
    <text evidence="5">A flexible structure which links the flagellar filament to the drive apparatus in the basal body.</text>
</comment>
<evidence type="ECO:0000313" key="10">
    <source>
        <dbReference type="EMBL" id="CAD7054869.1"/>
    </source>
</evidence>
<comment type="subcellular location">
    <subcellularLocation>
        <location evidence="1 5">Bacterial flagellum basal body</location>
    </subcellularLocation>
</comment>
<accession>A0ABM8PYK0</accession>
<dbReference type="SUPFAM" id="SSF117143">
    <property type="entry name" value="Flagellar hook protein flgE"/>
    <property type="match status" value="1"/>
</dbReference>